<proteinExistence type="predicted"/>
<dbReference type="STRING" id="350688.Clos_2558"/>
<gene>
    <name evidence="2" type="ordered locus">Clos_2558</name>
</gene>
<dbReference type="KEGG" id="aoe:Clos_2558"/>
<accession>A8MJV7</accession>
<dbReference type="eggNOG" id="COG5341">
    <property type="taxonomic scope" value="Bacteria"/>
</dbReference>
<dbReference type="Pfam" id="PF07009">
    <property type="entry name" value="NusG_II"/>
    <property type="match status" value="1"/>
</dbReference>
<sequence>MGLKFTLSYIIKLGYNKLCDQNIITLLGGGQMFKIMTRADKILIAFILIASIGSIFTIPKLLNTTDAVKEVVVFIANQEVARFELVQSSESIFKEVPFTIAGKEYAAKFEMKDGRVMLHRLPEEIVPLSIHKEMGWISESYQMIVALPIKMYATIENNTNAVDTDFDIIVQ</sequence>
<evidence type="ECO:0000313" key="2">
    <source>
        <dbReference type="EMBL" id="ABW20089.1"/>
    </source>
</evidence>
<dbReference type="HOGENOM" id="CLU_130936_0_0_9"/>
<keyword evidence="1" id="KW-0472">Membrane</keyword>
<evidence type="ECO:0000313" key="3">
    <source>
        <dbReference type="Proteomes" id="UP000000269"/>
    </source>
</evidence>
<keyword evidence="1" id="KW-0812">Transmembrane</keyword>
<keyword evidence="3" id="KW-1185">Reference proteome</keyword>
<dbReference type="EMBL" id="CP000853">
    <property type="protein sequence ID" value="ABW20089.1"/>
    <property type="molecule type" value="Genomic_DNA"/>
</dbReference>
<dbReference type="CDD" id="cd09846">
    <property type="entry name" value="DUF1312"/>
    <property type="match status" value="1"/>
</dbReference>
<feature type="transmembrane region" description="Helical" evidence="1">
    <location>
        <begin position="42"/>
        <end position="62"/>
    </location>
</feature>
<dbReference type="InterPro" id="IPR038690">
    <property type="entry name" value="NusG_2_sf"/>
</dbReference>
<dbReference type="Proteomes" id="UP000000269">
    <property type="component" value="Chromosome"/>
</dbReference>
<reference evidence="3" key="1">
    <citation type="submission" date="2007-10" db="EMBL/GenBank/DDBJ databases">
        <title>Complete genome of Alkaliphilus oremlandii OhILAs.</title>
        <authorList>
            <person name="Copeland A."/>
            <person name="Lucas S."/>
            <person name="Lapidus A."/>
            <person name="Barry K."/>
            <person name="Detter J.C."/>
            <person name="Glavina del Rio T."/>
            <person name="Hammon N."/>
            <person name="Israni S."/>
            <person name="Dalin E."/>
            <person name="Tice H."/>
            <person name="Pitluck S."/>
            <person name="Chain P."/>
            <person name="Malfatti S."/>
            <person name="Shin M."/>
            <person name="Vergez L."/>
            <person name="Schmutz J."/>
            <person name="Larimer F."/>
            <person name="Land M."/>
            <person name="Hauser L."/>
            <person name="Kyrpides N."/>
            <person name="Mikhailova N."/>
            <person name="Stolz J.F."/>
            <person name="Dawson A."/>
            <person name="Fisher E."/>
            <person name="Crable B."/>
            <person name="Perera E."/>
            <person name="Lisak J."/>
            <person name="Ranganathan M."/>
            <person name="Basu P."/>
            <person name="Richardson P."/>
        </authorList>
    </citation>
    <scope>NUCLEOTIDE SEQUENCE [LARGE SCALE GENOMIC DNA]</scope>
    <source>
        <strain evidence="3">OhILAs</strain>
    </source>
</reference>
<keyword evidence="1" id="KW-1133">Transmembrane helix</keyword>
<dbReference type="AlphaFoldDB" id="A8MJV7"/>
<name>A8MJV7_ALKOO</name>
<organism evidence="2 3">
    <name type="scientific">Alkaliphilus oremlandii (strain OhILAs)</name>
    <name type="common">Clostridium oremlandii (strain OhILAs)</name>
    <dbReference type="NCBI Taxonomy" id="350688"/>
    <lineage>
        <taxon>Bacteria</taxon>
        <taxon>Bacillati</taxon>
        <taxon>Bacillota</taxon>
        <taxon>Clostridia</taxon>
        <taxon>Peptostreptococcales</taxon>
        <taxon>Natronincolaceae</taxon>
        <taxon>Alkaliphilus</taxon>
    </lineage>
</organism>
<dbReference type="Gene3D" id="2.60.320.10">
    <property type="entry name" value="N-utilization substance G protein NusG, insert domain"/>
    <property type="match status" value="1"/>
</dbReference>
<protein>
    <submittedName>
        <fullName evidence="2">Uncharacterized protein</fullName>
    </submittedName>
</protein>
<evidence type="ECO:0000256" key="1">
    <source>
        <dbReference type="SAM" id="Phobius"/>
    </source>
</evidence>